<dbReference type="EnsemblMetazoa" id="HelroT167988">
    <property type="protein sequence ID" value="HelroP167988"/>
    <property type="gene ID" value="HelroG167988"/>
</dbReference>
<dbReference type="InParanoid" id="T1F016"/>
<dbReference type="HOGENOM" id="CLU_1742528_0_0_1"/>
<dbReference type="Proteomes" id="UP000015101">
    <property type="component" value="Unassembled WGS sequence"/>
</dbReference>
<dbReference type="KEGG" id="hro:HELRODRAFT_167988"/>
<gene>
    <name evidence="2" type="primary">20202166</name>
    <name evidence="1" type="ORF">HELRODRAFT_167988</name>
</gene>
<proteinExistence type="predicted"/>
<dbReference type="GeneID" id="20202166"/>
<accession>T1F016</accession>
<reference evidence="1 3" key="2">
    <citation type="journal article" date="2013" name="Nature">
        <title>Insights into bilaterian evolution from three spiralian genomes.</title>
        <authorList>
            <person name="Simakov O."/>
            <person name="Marletaz F."/>
            <person name="Cho S.J."/>
            <person name="Edsinger-Gonzales E."/>
            <person name="Havlak P."/>
            <person name="Hellsten U."/>
            <person name="Kuo D.H."/>
            <person name="Larsson T."/>
            <person name="Lv J."/>
            <person name="Arendt D."/>
            <person name="Savage R."/>
            <person name="Osoegawa K."/>
            <person name="de Jong P."/>
            <person name="Grimwood J."/>
            <person name="Chapman J.A."/>
            <person name="Shapiro H."/>
            <person name="Aerts A."/>
            <person name="Otillar R.P."/>
            <person name="Terry A.Y."/>
            <person name="Boore J.L."/>
            <person name="Grigoriev I.V."/>
            <person name="Lindberg D.R."/>
            <person name="Seaver E.C."/>
            <person name="Weisblat D.A."/>
            <person name="Putnam N.H."/>
            <person name="Rokhsar D.S."/>
        </authorList>
    </citation>
    <scope>NUCLEOTIDE SEQUENCE</scope>
</reference>
<protein>
    <submittedName>
        <fullName evidence="1 2">Uncharacterized protein</fullName>
    </submittedName>
</protein>
<dbReference type="EMBL" id="KB095905">
    <property type="protein sequence ID" value="ESO10129.1"/>
    <property type="molecule type" value="Genomic_DNA"/>
</dbReference>
<dbReference type="AlphaFoldDB" id="T1F016"/>
<sequence length="150" mass="17354">MDYKCVKNYLEIISVKEDQSSASNAKLYVMLTKFTLDCNLRCIRHSLWRDGLMVKSVGVGNFCGSRIFGVAGVGVGYFSSDFDALKKSQRLFVQEYFSWGAPPDERFRCCFMNWMCNNSDWNLELVIVKSLFHLLNITTFQLLKSDKEWV</sequence>
<evidence type="ECO:0000313" key="2">
    <source>
        <dbReference type="EnsemblMetazoa" id="HelroP167988"/>
    </source>
</evidence>
<evidence type="ECO:0000313" key="1">
    <source>
        <dbReference type="EMBL" id="ESO10129.1"/>
    </source>
</evidence>
<reference evidence="3" key="1">
    <citation type="submission" date="2012-12" db="EMBL/GenBank/DDBJ databases">
        <authorList>
            <person name="Hellsten U."/>
            <person name="Grimwood J."/>
            <person name="Chapman J.A."/>
            <person name="Shapiro H."/>
            <person name="Aerts A."/>
            <person name="Otillar R.P."/>
            <person name="Terry A.Y."/>
            <person name="Boore J.L."/>
            <person name="Simakov O."/>
            <person name="Marletaz F."/>
            <person name="Cho S.-J."/>
            <person name="Edsinger-Gonzales E."/>
            <person name="Havlak P."/>
            <person name="Kuo D.-H."/>
            <person name="Larsson T."/>
            <person name="Lv J."/>
            <person name="Arendt D."/>
            <person name="Savage R."/>
            <person name="Osoegawa K."/>
            <person name="de Jong P."/>
            <person name="Lindberg D.R."/>
            <person name="Seaver E.C."/>
            <person name="Weisblat D.A."/>
            <person name="Putnam N.H."/>
            <person name="Grigoriev I.V."/>
            <person name="Rokhsar D.S."/>
        </authorList>
    </citation>
    <scope>NUCLEOTIDE SEQUENCE</scope>
</reference>
<organism evidence="2 3">
    <name type="scientific">Helobdella robusta</name>
    <name type="common">Californian leech</name>
    <dbReference type="NCBI Taxonomy" id="6412"/>
    <lineage>
        <taxon>Eukaryota</taxon>
        <taxon>Metazoa</taxon>
        <taxon>Spiralia</taxon>
        <taxon>Lophotrochozoa</taxon>
        <taxon>Annelida</taxon>
        <taxon>Clitellata</taxon>
        <taxon>Hirudinea</taxon>
        <taxon>Rhynchobdellida</taxon>
        <taxon>Glossiphoniidae</taxon>
        <taxon>Helobdella</taxon>
    </lineage>
</organism>
<dbReference type="EMBL" id="AMQM01002883">
    <property type="status" value="NOT_ANNOTATED_CDS"/>
    <property type="molecule type" value="Genomic_DNA"/>
</dbReference>
<evidence type="ECO:0000313" key="3">
    <source>
        <dbReference type="Proteomes" id="UP000015101"/>
    </source>
</evidence>
<name>T1F016_HELRO</name>
<dbReference type="CTD" id="20202166"/>
<dbReference type="RefSeq" id="XP_009011943.1">
    <property type="nucleotide sequence ID" value="XM_009013695.1"/>
</dbReference>
<reference evidence="2" key="3">
    <citation type="submission" date="2015-06" db="UniProtKB">
        <authorList>
            <consortium name="EnsemblMetazoa"/>
        </authorList>
    </citation>
    <scope>IDENTIFICATION</scope>
</reference>
<keyword evidence="3" id="KW-1185">Reference proteome</keyword>